<comment type="similarity">
    <text evidence="1 4 5">Belongs to the tRNA pseudouridine synthase TruA family.</text>
</comment>
<dbReference type="Gene3D" id="3.30.70.580">
    <property type="entry name" value="Pseudouridine synthase I, catalytic domain, N-terminal subdomain"/>
    <property type="match status" value="1"/>
</dbReference>
<dbReference type="NCBIfam" id="TIGR00071">
    <property type="entry name" value="hisT_truA"/>
    <property type="match status" value="1"/>
</dbReference>
<comment type="caution">
    <text evidence="4">Lacks conserved residue(s) required for the propagation of feature annotation.</text>
</comment>
<sequence length="287" mass="31482">MHDTATHRIRIDLAYDGTDYHGWATQPGLPTVQDAIETGLATIFREPISVTVAGRTDAGVHAARQVIHCDVPVSLWEKLPGNSPERPAEAAMVSKLNGVLAREDGAIRILQARIAPPGFDARFSALSRSYRYRIAANDPDPLTRHFTYHHRKPLNIDLMAAEIAGLHGLYDFGSFCKPRPGATTLRTLQHFELETTADTLSVRLRADAFCHHMVRALVGALLQVGDGTRAPGWLRDRLAEPVRDSYMSLAPAHGLVLEGVEYPPDDQVAARAAQTRARRTTSQQTSG</sequence>
<dbReference type="Pfam" id="PF01416">
    <property type="entry name" value="PseudoU_synth_1"/>
    <property type="match status" value="1"/>
</dbReference>
<dbReference type="RefSeq" id="WP_310171534.1">
    <property type="nucleotide sequence ID" value="NZ_BAABHE010000002.1"/>
</dbReference>
<dbReference type="PANTHER" id="PTHR11142">
    <property type="entry name" value="PSEUDOURIDYLATE SYNTHASE"/>
    <property type="match status" value="1"/>
</dbReference>
<feature type="domain" description="Pseudouridine synthase I TruA alpha/beta" evidence="7">
    <location>
        <begin position="166"/>
        <end position="263"/>
    </location>
</feature>
<gene>
    <name evidence="4" type="primary">truA</name>
    <name evidence="8" type="ORF">J2S62_000749</name>
</gene>
<name>A0ABU2AYR2_9MICC</name>
<evidence type="ECO:0000256" key="6">
    <source>
        <dbReference type="SAM" id="MobiDB-lite"/>
    </source>
</evidence>
<dbReference type="InterPro" id="IPR020097">
    <property type="entry name" value="PsdUridine_synth_TruA_a/b_dom"/>
</dbReference>
<comment type="catalytic activity">
    <reaction evidence="4 5">
        <text>uridine(38/39/40) in tRNA = pseudouridine(38/39/40) in tRNA</text>
        <dbReference type="Rhea" id="RHEA:22376"/>
        <dbReference type="Rhea" id="RHEA-COMP:10085"/>
        <dbReference type="Rhea" id="RHEA-COMP:10087"/>
        <dbReference type="ChEBI" id="CHEBI:65314"/>
        <dbReference type="ChEBI" id="CHEBI:65315"/>
        <dbReference type="EC" id="5.4.99.12"/>
    </reaction>
</comment>
<feature type="binding site" evidence="4">
    <location>
        <position position="130"/>
    </location>
    <ligand>
        <name>substrate</name>
    </ligand>
</feature>
<comment type="function">
    <text evidence="4">Formation of pseudouridine at positions 38, 39 and 40 in the anticodon stem and loop of transfer RNAs.</text>
</comment>
<comment type="subunit">
    <text evidence="4">Homodimer.</text>
</comment>
<dbReference type="PANTHER" id="PTHR11142:SF0">
    <property type="entry name" value="TRNA PSEUDOURIDINE SYNTHASE-LIKE 1"/>
    <property type="match status" value="1"/>
</dbReference>
<evidence type="ECO:0000256" key="4">
    <source>
        <dbReference type="HAMAP-Rule" id="MF_00171"/>
    </source>
</evidence>
<feature type="compositionally biased region" description="Low complexity" evidence="6">
    <location>
        <begin position="269"/>
        <end position="287"/>
    </location>
</feature>
<evidence type="ECO:0000256" key="3">
    <source>
        <dbReference type="ARBA" id="ARBA00023235"/>
    </source>
</evidence>
<feature type="active site" description="Nucleophile" evidence="4">
    <location>
        <position position="57"/>
    </location>
</feature>
<evidence type="ECO:0000313" key="8">
    <source>
        <dbReference type="EMBL" id="MDR7346492.1"/>
    </source>
</evidence>
<dbReference type="InterPro" id="IPR001406">
    <property type="entry name" value="PsdUridine_synth_TruA"/>
</dbReference>
<comment type="caution">
    <text evidence="8">The sequence shown here is derived from an EMBL/GenBank/DDBJ whole genome shotgun (WGS) entry which is preliminary data.</text>
</comment>
<dbReference type="CDD" id="cd02570">
    <property type="entry name" value="PseudoU_synth_EcTruA"/>
    <property type="match status" value="1"/>
</dbReference>
<accession>A0ABU2AYR2</accession>
<feature type="region of interest" description="Disordered" evidence="6">
    <location>
        <begin position="268"/>
        <end position="287"/>
    </location>
</feature>
<evidence type="ECO:0000259" key="7">
    <source>
        <dbReference type="Pfam" id="PF01416"/>
    </source>
</evidence>
<proteinExistence type="inferred from homology"/>
<dbReference type="Gene3D" id="3.30.70.660">
    <property type="entry name" value="Pseudouridine synthase I, catalytic domain, C-terminal subdomain"/>
    <property type="match status" value="1"/>
</dbReference>
<keyword evidence="3 4" id="KW-0413">Isomerase</keyword>
<dbReference type="InterPro" id="IPR020103">
    <property type="entry name" value="PsdUridine_synth_cat_dom_sf"/>
</dbReference>
<dbReference type="InterPro" id="IPR020095">
    <property type="entry name" value="PsdUridine_synth_TruA_C"/>
</dbReference>
<evidence type="ECO:0000256" key="2">
    <source>
        <dbReference type="ARBA" id="ARBA00022694"/>
    </source>
</evidence>
<evidence type="ECO:0000256" key="1">
    <source>
        <dbReference type="ARBA" id="ARBA00009375"/>
    </source>
</evidence>
<dbReference type="InterPro" id="IPR020094">
    <property type="entry name" value="TruA/RsuA/RluB/E/F_N"/>
</dbReference>
<protein>
    <recommendedName>
        <fullName evidence="4">tRNA pseudouridine synthase A</fullName>
        <ecNumber evidence="4">5.4.99.12</ecNumber>
    </recommendedName>
    <alternativeName>
        <fullName evidence="4">tRNA pseudouridine(38-40) synthase</fullName>
    </alternativeName>
    <alternativeName>
        <fullName evidence="4">tRNA pseudouridylate synthase I</fullName>
    </alternativeName>
    <alternativeName>
        <fullName evidence="4">tRNA-uridine isomerase I</fullName>
    </alternativeName>
</protein>
<dbReference type="SUPFAM" id="SSF55120">
    <property type="entry name" value="Pseudouridine synthase"/>
    <property type="match status" value="1"/>
</dbReference>
<dbReference type="PIRSF" id="PIRSF001430">
    <property type="entry name" value="tRNA_psdUrid_synth"/>
    <property type="match status" value="1"/>
</dbReference>
<keyword evidence="9" id="KW-1185">Reference proteome</keyword>
<dbReference type="EMBL" id="JAVDYJ010000001">
    <property type="protein sequence ID" value="MDR7346492.1"/>
    <property type="molecule type" value="Genomic_DNA"/>
</dbReference>
<evidence type="ECO:0000313" key="9">
    <source>
        <dbReference type="Proteomes" id="UP001183794"/>
    </source>
</evidence>
<dbReference type="Proteomes" id="UP001183794">
    <property type="component" value="Unassembled WGS sequence"/>
</dbReference>
<keyword evidence="2 4" id="KW-0819">tRNA processing</keyword>
<dbReference type="GO" id="GO:0160147">
    <property type="term" value="F:tRNA pseudouridine(38-40) synthase activity"/>
    <property type="evidence" value="ECO:0007669"/>
    <property type="project" value="UniProtKB-EC"/>
</dbReference>
<reference evidence="8 9" key="1">
    <citation type="submission" date="2023-07" db="EMBL/GenBank/DDBJ databases">
        <title>Sequencing the genomes of 1000 actinobacteria strains.</title>
        <authorList>
            <person name="Klenk H.-P."/>
        </authorList>
    </citation>
    <scope>NUCLEOTIDE SEQUENCE [LARGE SCALE GENOMIC DNA]</scope>
    <source>
        <strain evidence="8 9">DSM 22966</strain>
    </source>
</reference>
<evidence type="ECO:0000256" key="5">
    <source>
        <dbReference type="RuleBase" id="RU003792"/>
    </source>
</evidence>
<dbReference type="HAMAP" id="MF_00171">
    <property type="entry name" value="TruA"/>
    <property type="match status" value="1"/>
</dbReference>
<organism evidence="8 9">
    <name type="scientific">Enteractinococcus fodinae</name>
    <dbReference type="NCBI Taxonomy" id="684663"/>
    <lineage>
        <taxon>Bacteria</taxon>
        <taxon>Bacillati</taxon>
        <taxon>Actinomycetota</taxon>
        <taxon>Actinomycetes</taxon>
        <taxon>Micrococcales</taxon>
        <taxon>Micrococcaceae</taxon>
    </lineage>
</organism>
<dbReference type="EC" id="5.4.99.12" evidence="4"/>